<keyword evidence="1" id="KW-0479">Metal-binding</keyword>
<dbReference type="Proteomes" id="UP001497525">
    <property type="component" value="Unassembled WGS sequence"/>
</dbReference>
<dbReference type="EMBL" id="CAXLJL010000063">
    <property type="protein sequence ID" value="CAL5130367.1"/>
    <property type="molecule type" value="Genomic_DNA"/>
</dbReference>
<dbReference type="InterPro" id="IPR013083">
    <property type="entry name" value="Znf_RING/FYVE/PHD"/>
</dbReference>
<feature type="region of interest" description="Disordered" evidence="2">
    <location>
        <begin position="77"/>
        <end position="112"/>
    </location>
</feature>
<reference evidence="3" key="1">
    <citation type="submission" date="2024-06" db="EMBL/GenBank/DDBJ databases">
        <authorList>
            <person name="Liu X."/>
            <person name="Lenzi L."/>
            <person name="Haldenby T S."/>
            <person name="Uol C."/>
        </authorList>
    </citation>
    <scope>NUCLEOTIDE SEQUENCE</scope>
</reference>
<dbReference type="AlphaFoldDB" id="A0AAV2T2J8"/>
<organism evidence="3 4">
    <name type="scientific">Calicophoron daubneyi</name>
    <name type="common">Rumen fluke</name>
    <name type="synonym">Paramphistomum daubneyi</name>
    <dbReference type="NCBI Taxonomy" id="300641"/>
    <lineage>
        <taxon>Eukaryota</taxon>
        <taxon>Metazoa</taxon>
        <taxon>Spiralia</taxon>
        <taxon>Lophotrochozoa</taxon>
        <taxon>Platyhelminthes</taxon>
        <taxon>Trematoda</taxon>
        <taxon>Digenea</taxon>
        <taxon>Plagiorchiida</taxon>
        <taxon>Pronocephalata</taxon>
        <taxon>Paramphistomoidea</taxon>
        <taxon>Paramphistomidae</taxon>
        <taxon>Calicophoron</taxon>
    </lineage>
</organism>
<dbReference type="GO" id="GO:0046872">
    <property type="term" value="F:metal ion binding"/>
    <property type="evidence" value="ECO:0007669"/>
    <property type="project" value="UniProtKB-KW"/>
</dbReference>
<feature type="compositionally biased region" description="Low complexity" evidence="2">
    <location>
        <begin position="78"/>
        <end position="90"/>
    </location>
</feature>
<feature type="region of interest" description="Disordered" evidence="2">
    <location>
        <begin position="365"/>
        <end position="408"/>
    </location>
</feature>
<comment type="caution">
    <text evidence="3">The sequence shown here is derived from an EMBL/GenBank/DDBJ whole genome shotgun (WGS) entry which is preliminary data.</text>
</comment>
<evidence type="ECO:0000256" key="2">
    <source>
        <dbReference type="SAM" id="MobiDB-lite"/>
    </source>
</evidence>
<gene>
    <name evidence="3" type="ORF">CDAUBV1_LOCUS1981</name>
</gene>
<sequence>MYVYEQVSMGSLDFRVTKPKPIDFSLPEIDETDLKHEILDDQLSGTVVLMRRSRRPYISARPPHTRIYMGQEQLLEHNNNSNDQNNSTNDPGEQATPETENNHSNADPETYNRHLPECSEILGARGNPIANVLDTLGHFTEEGTGDEKYGRILRSIREVISCCACFSSESMMKECINGHLLCQNCFLTLRQDERPQCPTCRASLYSDSRRALVAQKVLSELPDYCADCHAPMLHKSLANHRLNYCPRRRVACGLSALGCEWTGTADQYDSHFRECLLHKQLSDQPLGNNLEMLLSRFKKREQSMRETFQCFSNMLRHLEAHELQTVTVTLANVSTTEAGIHYRSDHFHINQSRWTAEIMMNFPSGNPIQITSERDSSSESANPNPVNPGGLPINLTMPSEGMSSRRPDYPLNSEGLQSVGAQAIRRRRWHHGGSVRHHPYLNTFAMPAIVSGAPNVSMQQVTQLEAATPTQSVNRSEESPWIGEITYRLTKENSPGIGRRSYAFALLLLKVPDTGIQIFARPQIQTYRFTNRGDLTATFPIYPIRWRYISSLREMSDFRLIQADFVIARRIVDDHVES</sequence>
<feature type="compositionally biased region" description="Polar residues" evidence="2">
    <location>
        <begin position="96"/>
        <end position="107"/>
    </location>
</feature>
<name>A0AAV2T2J8_CALDB</name>
<dbReference type="GO" id="GO:0005634">
    <property type="term" value="C:nucleus"/>
    <property type="evidence" value="ECO:0007669"/>
    <property type="project" value="TreeGrafter"/>
</dbReference>
<accession>A0AAV2T2J8</accession>
<dbReference type="SUPFAM" id="SSF57850">
    <property type="entry name" value="RING/U-box"/>
    <property type="match status" value="1"/>
</dbReference>
<dbReference type="Gene3D" id="3.30.40.10">
    <property type="entry name" value="Zinc/RING finger domain, C3HC4 (zinc finger)"/>
    <property type="match status" value="1"/>
</dbReference>
<protein>
    <submittedName>
        <fullName evidence="3">Uncharacterized protein</fullName>
    </submittedName>
</protein>
<evidence type="ECO:0000256" key="1">
    <source>
        <dbReference type="ARBA" id="ARBA00022723"/>
    </source>
</evidence>
<evidence type="ECO:0000313" key="3">
    <source>
        <dbReference type="EMBL" id="CAL5130367.1"/>
    </source>
</evidence>
<dbReference type="PANTHER" id="PTHR23059">
    <property type="entry name" value="CYSTEINE AND HISTIDINE-RICH PROTEIN 1"/>
    <property type="match status" value="1"/>
</dbReference>
<dbReference type="PANTHER" id="PTHR23059:SF4">
    <property type="entry name" value="ZINC FINGER TRAF-TYPE-CONTAINING PROTEIN 1"/>
    <property type="match status" value="1"/>
</dbReference>
<proteinExistence type="predicted"/>
<evidence type="ECO:0000313" key="4">
    <source>
        <dbReference type="Proteomes" id="UP001497525"/>
    </source>
</evidence>
<dbReference type="InterPro" id="IPR039338">
    <property type="entry name" value="ZFTRAF1"/>
</dbReference>